<comment type="similarity">
    <text evidence="1">Belongs to the LysR transcriptional regulatory family.</text>
</comment>
<keyword evidence="4" id="KW-0804">Transcription</keyword>
<keyword evidence="2" id="KW-0805">Transcription regulation</keyword>
<gene>
    <name evidence="6" type="ORF">IQ260_30305</name>
</gene>
<evidence type="ECO:0000256" key="2">
    <source>
        <dbReference type="ARBA" id="ARBA00023015"/>
    </source>
</evidence>
<evidence type="ECO:0000313" key="6">
    <source>
        <dbReference type="EMBL" id="MBE9070933.1"/>
    </source>
</evidence>
<dbReference type="PANTHER" id="PTHR30346:SF0">
    <property type="entry name" value="HCA OPERON TRANSCRIPTIONAL ACTIVATOR HCAR"/>
    <property type="match status" value="1"/>
</dbReference>
<dbReference type="Gene3D" id="1.10.10.10">
    <property type="entry name" value="Winged helix-like DNA-binding domain superfamily/Winged helix DNA-binding domain"/>
    <property type="match status" value="1"/>
</dbReference>
<organism evidence="6 7">
    <name type="scientific">Leptolyngbya cf. ectocarpi LEGE 11479</name>
    <dbReference type="NCBI Taxonomy" id="1828722"/>
    <lineage>
        <taxon>Bacteria</taxon>
        <taxon>Bacillati</taxon>
        <taxon>Cyanobacteriota</taxon>
        <taxon>Cyanophyceae</taxon>
        <taxon>Leptolyngbyales</taxon>
        <taxon>Leptolyngbyaceae</taxon>
        <taxon>Leptolyngbya group</taxon>
        <taxon>Leptolyngbya</taxon>
    </lineage>
</organism>
<feature type="non-terminal residue" evidence="6">
    <location>
        <position position="123"/>
    </location>
</feature>
<evidence type="ECO:0000313" key="7">
    <source>
        <dbReference type="Proteomes" id="UP000615026"/>
    </source>
</evidence>
<dbReference type="GO" id="GO:0003700">
    <property type="term" value="F:DNA-binding transcription factor activity"/>
    <property type="evidence" value="ECO:0007669"/>
    <property type="project" value="InterPro"/>
</dbReference>
<dbReference type="AlphaFoldDB" id="A0A929A0T4"/>
<dbReference type="GO" id="GO:0032993">
    <property type="term" value="C:protein-DNA complex"/>
    <property type="evidence" value="ECO:0007669"/>
    <property type="project" value="TreeGrafter"/>
</dbReference>
<name>A0A929A0T4_LEPEC</name>
<dbReference type="PROSITE" id="PS50931">
    <property type="entry name" value="HTH_LYSR"/>
    <property type="match status" value="1"/>
</dbReference>
<keyword evidence="3" id="KW-0238">DNA-binding</keyword>
<dbReference type="InterPro" id="IPR036388">
    <property type="entry name" value="WH-like_DNA-bd_sf"/>
</dbReference>
<dbReference type="GO" id="GO:0003677">
    <property type="term" value="F:DNA binding"/>
    <property type="evidence" value="ECO:0007669"/>
    <property type="project" value="UniProtKB-KW"/>
</dbReference>
<dbReference type="FunFam" id="1.10.10.10:FF:000001">
    <property type="entry name" value="LysR family transcriptional regulator"/>
    <property type="match status" value="1"/>
</dbReference>
<sequence>MELRHLRYFLAVAETLNFSRAAEQLNMAQPPLSQQIQALEKELGVKLFDRNLRPLQLTHAGQIFLPEVCAVMAQVDRACRMAQQASRGEVGQLAIGFNSAAMQTVLPVILKDFRKEFPQINLK</sequence>
<evidence type="ECO:0000259" key="5">
    <source>
        <dbReference type="PROSITE" id="PS50931"/>
    </source>
</evidence>
<dbReference type="PRINTS" id="PR00039">
    <property type="entry name" value="HTHLYSR"/>
</dbReference>
<evidence type="ECO:0000256" key="4">
    <source>
        <dbReference type="ARBA" id="ARBA00023163"/>
    </source>
</evidence>
<dbReference type="Proteomes" id="UP000615026">
    <property type="component" value="Unassembled WGS sequence"/>
</dbReference>
<dbReference type="EMBL" id="JADEXP010000596">
    <property type="protein sequence ID" value="MBE9070933.1"/>
    <property type="molecule type" value="Genomic_DNA"/>
</dbReference>
<protein>
    <submittedName>
        <fullName evidence="6">LysR family transcriptional regulator</fullName>
    </submittedName>
</protein>
<dbReference type="Gene3D" id="3.40.190.10">
    <property type="entry name" value="Periplasmic binding protein-like II"/>
    <property type="match status" value="1"/>
</dbReference>
<dbReference type="PANTHER" id="PTHR30346">
    <property type="entry name" value="TRANSCRIPTIONAL DUAL REGULATOR HCAR-RELATED"/>
    <property type="match status" value="1"/>
</dbReference>
<comment type="caution">
    <text evidence="6">The sequence shown here is derived from an EMBL/GenBank/DDBJ whole genome shotgun (WGS) entry which is preliminary data.</text>
</comment>
<dbReference type="InterPro" id="IPR036390">
    <property type="entry name" value="WH_DNA-bd_sf"/>
</dbReference>
<dbReference type="Pfam" id="PF00126">
    <property type="entry name" value="HTH_1"/>
    <property type="match status" value="1"/>
</dbReference>
<accession>A0A929A0T4</accession>
<evidence type="ECO:0000256" key="3">
    <source>
        <dbReference type="ARBA" id="ARBA00023125"/>
    </source>
</evidence>
<reference evidence="6" key="1">
    <citation type="submission" date="2020-10" db="EMBL/GenBank/DDBJ databases">
        <authorList>
            <person name="Castelo-Branco R."/>
            <person name="Eusebio N."/>
            <person name="Adriana R."/>
            <person name="Vieira A."/>
            <person name="Brugerolle De Fraissinette N."/>
            <person name="Rezende De Castro R."/>
            <person name="Schneider M.P."/>
            <person name="Vasconcelos V."/>
            <person name="Leao P.N."/>
        </authorList>
    </citation>
    <scope>NUCLEOTIDE SEQUENCE</scope>
    <source>
        <strain evidence="6">LEGE 11479</strain>
    </source>
</reference>
<proteinExistence type="inferred from homology"/>
<keyword evidence="7" id="KW-1185">Reference proteome</keyword>
<dbReference type="InterPro" id="IPR000847">
    <property type="entry name" value="LysR_HTH_N"/>
</dbReference>
<feature type="domain" description="HTH lysR-type" evidence="5">
    <location>
        <begin position="1"/>
        <end position="58"/>
    </location>
</feature>
<dbReference type="SUPFAM" id="SSF46785">
    <property type="entry name" value="Winged helix' DNA-binding domain"/>
    <property type="match status" value="1"/>
</dbReference>
<evidence type="ECO:0000256" key="1">
    <source>
        <dbReference type="ARBA" id="ARBA00009437"/>
    </source>
</evidence>